<organism evidence="5 6">
    <name type="scientific">Schistosoma mekongi</name>
    <name type="common">Parasitic worm</name>
    <dbReference type="NCBI Taxonomy" id="38744"/>
    <lineage>
        <taxon>Eukaryota</taxon>
        <taxon>Metazoa</taxon>
        <taxon>Spiralia</taxon>
        <taxon>Lophotrochozoa</taxon>
        <taxon>Platyhelminthes</taxon>
        <taxon>Trematoda</taxon>
        <taxon>Digenea</taxon>
        <taxon>Strigeidida</taxon>
        <taxon>Schistosomatoidea</taxon>
        <taxon>Schistosomatidae</taxon>
        <taxon>Schistosoma</taxon>
    </lineage>
</organism>
<protein>
    <recommendedName>
        <fullName evidence="4">Alpha-galactosidase</fullName>
        <ecNumber evidence="4">3.2.1.-</ecNumber>
    </recommendedName>
</protein>
<sequence>MNLLLIMKNSLKVFKVLYNMYIPRIFSLVFILNYGTKTCSNYPGSMNYLEVDAKSVAKWKVDYVKMDKCNSPVSIQPEGFENFSRLLNATGRRIVFSCGYPANVSWLKNPNLNDWSKLPESCNTWRLLGDVQESWTSVFSIINAYISGNNVIPKLAGPGHWNDPDVLLMSSFGLPDVQKRVQFGLWCMFAAPLLIATDMDKLDDFSVSLLRNKQLLAIDQDKGGHQAEFVKTRNYVQMWIRLLDDDPVGWAIAYFYTIAGGKPIYFHTSLNEFNSQLYSISGDYFELIDVFTGVTFKKIELNEKFMITINLSSIMMYRVKPIHHYQPLTSSIPESIECSQNACCKVGLIITNLLDDFLLCFSIFYILKYL</sequence>
<keyword evidence="6" id="KW-1185">Reference proteome</keyword>
<dbReference type="EMBL" id="JALJAT010000006">
    <property type="protein sequence ID" value="KAK4468850.1"/>
    <property type="molecule type" value="Genomic_DNA"/>
</dbReference>
<evidence type="ECO:0000313" key="5">
    <source>
        <dbReference type="EMBL" id="KAK4468850.1"/>
    </source>
</evidence>
<reference evidence="5" key="1">
    <citation type="submission" date="2022-04" db="EMBL/GenBank/DDBJ databases">
        <authorList>
            <person name="Xu L."/>
            <person name="Lv Z."/>
        </authorList>
    </citation>
    <scope>NUCLEOTIDE SEQUENCE</scope>
    <source>
        <strain evidence="5">LV_2022a</strain>
    </source>
</reference>
<keyword evidence="4" id="KW-1015">Disulfide bond</keyword>
<dbReference type="InterPro" id="IPR017853">
    <property type="entry name" value="GH"/>
</dbReference>
<dbReference type="Gene3D" id="2.60.40.1180">
    <property type="entry name" value="Golgi alpha-mannosidase II"/>
    <property type="match status" value="1"/>
</dbReference>
<evidence type="ECO:0000256" key="3">
    <source>
        <dbReference type="ARBA" id="ARBA00023295"/>
    </source>
</evidence>
<dbReference type="Proteomes" id="UP001292079">
    <property type="component" value="Unassembled WGS sequence"/>
</dbReference>
<comment type="subunit">
    <text evidence="4">Homodimer.</text>
</comment>
<dbReference type="PANTHER" id="PTHR11452:SF83">
    <property type="entry name" value="ALPHA-GALACTOSIDASE"/>
    <property type="match status" value="1"/>
</dbReference>
<dbReference type="SUPFAM" id="SSF51445">
    <property type="entry name" value="(Trans)glycosidases"/>
    <property type="match status" value="1"/>
</dbReference>
<proteinExistence type="inferred from homology"/>
<dbReference type="InterPro" id="IPR002241">
    <property type="entry name" value="Glyco_hydro_27"/>
</dbReference>
<dbReference type="GO" id="GO:0005737">
    <property type="term" value="C:cytoplasm"/>
    <property type="evidence" value="ECO:0007669"/>
    <property type="project" value="TreeGrafter"/>
</dbReference>
<dbReference type="Pfam" id="PF16499">
    <property type="entry name" value="Melibiase_2"/>
    <property type="match status" value="1"/>
</dbReference>
<dbReference type="GO" id="GO:0009311">
    <property type="term" value="P:oligosaccharide metabolic process"/>
    <property type="evidence" value="ECO:0007669"/>
    <property type="project" value="TreeGrafter"/>
</dbReference>
<dbReference type="InterPro" id="IPR013785">
    <property type="entry name" value="Aldolase_TIM"/>
</dbReference>
<evidence type="ECO:0000256" key="2">
    <source>
        <dbReference type="ARBA" id="ARBA00022801"/>
    </source>
</evidence>
<dbReference type="CDD" id="cd14792">
    <property type="entry name" value="GH27"/>
    <property type="match status" value="1"/>
</dbReference>
<keyword evidence="2 4" id="KW-0378">Hydrolase</keyword>
<dbReference type="GO" id="GO:0004557">
    <property type="term" value="F:alpha-galactosidase activity"/>
    <property type="evidence" value="ECO:0007669"/>
    <property type="project" value="TreeGrafter"/>
</dbReference>
<name>A0AAE2D3E8_SCHME</name>
<keyword evidence="3 4" id="KW-0326">Glycosidase</keyword>
<dbReference type="PRINTS" id="PR00740">
    <property type="entry name" value="GLHYDRLASE27"/>
</dbReference>
<evidence type="ECO:0000256" key="1">
    <source>
        <dbReference type="ARBA" id="ARBA00009743"/>
    </source>
</evidence>
<dbReference type="SUPFAM" id="SSF51011">
    <property type="entry name" value="Glycosyl hydrolase domain"/>
    <property type="match status" value="1"/>
</dbReference>
<gene>
    <name evidence="5" type="ORF">MN116_008015</name>
</gene>
<evidence type="ECO:0000313" key="6">
    <source>
        <dbReference type="Proteomes" id="UP001292079"/>
    </source>
</evidence>
<reference evidence="5" key="2">
    <citation type="journal article" date="2023" name="Infect Dis Poverty">
        <title>Chromosome-scale genome of the human blood fluke Schistosoma mekongi and its implications for public health.</title>
        <authorList>
            <person name="Zhou M."/>
            <person name="Xu L."/>
            <person name="Xu D."/>
            <person name="Chen W."/>
            <person name="Khan J."/>
            <person name="Hu Y."/>
            <person name="Huang H."/>
            <person name="Wei H."/>
            <person name="Zhang Y."/>
            <person name="Chusongsang P."/>
            <person name="Tanasarnprasert K."/>
            <person name="Hu X."/>
            <person name="Limpanont Y."/>
            <person name="Lv Z."/>
        </authorList>
    </citation>
    <scope>NUCLEOTIDE SEQUENCE</scope>
    <source>
        <strain evidence="5">LV_2022a</strain>
    </source>
</reference>
<dbReference type="EC" id="3.2.1.-" evidence="4"/>
<comment type="caution">
    <text evidence="5">The sequence shown here is derived from an EMBL/GenBank/DDBJ whole genome shotgun (WGS) entry which is preliminary data.</text>
</comment>
<dbReference type="Gene3D" id="3.20.20.70">
    <property type="entry name" value="Aldolase class I"/>
    <property type="match status" value="1"/>
</dbReference>
<comment type="similarity">
    <text evidence="1 4">Belongs to the glycosyl hydrolase 27 family.</text>
</comment>
<accession>A0AAE2D3E8</accession>
<dbReference type="AlphaFoldDB" id="A0AAE2D3E8"/>
<evidence type="ECO:0000256" key="4">
    <source>
        <dbReference type="RuleBase" id="RU361168"/>
    </source>
</evidence>
<dbReference type="GO" id="GO:0016139">
    <property type="term" value="P:glycoside catabolic process"/>
    <property type="evidence" value="ECO:0007669"/>
    <property type="project" value="TreeGrafter"/>
</dbReference>
<dbReference type="InterPro" id="IPR013780">
    <property type="entry name" value="Glyco_hydro_b"/>
</dbReference>
<dbReference type="PANTHER" id="PTHR11452">
    <property type="entry name" value="ALPHA-GALACTOSIDASE/ALPHA-N-ACETYLGALACTOSAMINIDASE"/>
    <property type="match status" value="1"/>
</dbReference>